<sequence>MHVGFGSDVNIIIISLPFYFQLLNLYRSQNGRFLGMTPYGDEWRKSRKLFHQNFRAEAMVRFHPIEKQQVEKFILGLTKSELPLKDQIETLSQKIMFDALYGLDISSSKDDVPHHAREMLELTESILIPGWDAFKYLPLIDSLPSWFPGGQLRTSYQIIQQEFRKLCEGPWSLMMNDINSRSNSALIPELISGLKSEGFDPEIERIKNMGAQAVAAASDTTMSAISTFWLAMSLYPDIQEKAHQELDGVLSPGKLPDFNDRPSLPYIEAIYREVMRWHPAVPMGLPHVSTEDIHYNGYYIPKGSNIHANIWAMTHDPSVYENPDQFIPERHLREDGQFDSINSILGYGFGRRVCVGRYMADDTVWLAIASVLATVNISSILNENVEDKYTDTSFCSPKSLDLAIHPRPSWRGYLQG</sequence>
<evidence type="ECO:0000256" key="13">
    <source>
        <dbReference type="ARBA" id="ARBA00023180"/>
    </source>
</evidence>
<evidence type="ECO:0000256" key="1">
    <source>
        <dbReference type="ARBA" id="ARBA00001971"/>
    </source>
</evidence>
<accession>A0ABR1J2C5</accession>
<protein>
    <submittedName>
        <fullName evidence="14">Cytochrome p450</fullName>
    </submittedName>
</protein>
<evidence type="ECO:0000256" key="10">
    <source>
        <dbReference type="ARBA" id="ARBA00023004"/>
    </source>
</evidence>
<evidence type="ECO:0000256" key="9">
    <source>
        <dbReference type="ARBA" id="ARBA00023002"/>
    </source>
</evidence>
<comment type="caution">
    <text evidence="14">The sequence shown here is derived from an EMBL/GenBank/DDBJ whole genome shotgun (WGS) entry which is preliminary data.</text>
</comment>
<evidence type="ECO:0000256" key="5">
    <source>
        <dbReference type="ARBA" id="ARBA00022617"/>
    </source>
</evidence>
<evidence type="ECO:0000256" key="7">
    <source>
        <dbReference type="ARBA" id="ARBA00022723"/>
    </source>
</evidence>
<keyword evidence="7" id="KW-0479">Metal-binding</keyword>
<comment type="similarity">
    <text evidence="4">Belongs to the cytochrome P450 family.</text>
</comment>
<comment type="cofactor">
    <cofactor evidence="1">
        <name>heme</name>
        <dbReference type="ChEBI" id="CHEBI:30413"/>
    </cofactor>
</comment>
<keyword evidence="15" id="KW-1185">Reference proteome</keyword>
<keyword evidence="10" id="KW-0408">Iron</keyword>
<evidence type="ECO:0000256" key="11">
    <source>
        <dbReference type="ARBA" id="ARBA00023033"/>
    </source>
</evidence>
<dbReference type="SUPFAM" id="SSF48264">
    <property type="entry name" value="Cytochrome P450"/>
    <property type="match status" value="1"/>
</dbReference>
<keyword evidence="8" id="KW-1133">Transmembrane helix</keyword>
<dbReference type="InterPro" id="IPR036396">
    <property type="entry name" value="Cyt_P450_sf"/>
</dbReference>
<reference evidence="14 15" key="1">
    <citation type="submission" date="2024-01" db="EMBL/GenBank/DDBJ databases">
        <title>A draft genome for the cacao thread blight pathogen Marasmiellus scandens.</title>
        <authorList>
            <person name="Baruah I.K."/>
            <person name="Leung J."/>
            <person name="Bukari Y."/>
            <person name="Amoako-Attah I."/>
            <person name="Meinhardt L.W."/>
            <person name="Bailey B.A."/>
            <person name="Cohen S.P."/>
        </authorList>
    </citation>
    <scope>NUCLEOTIDE SEQUENCE [LARGE SCALE GENOMIC DNA]</scope>
    <source>
        <strain evidence="14 15">GH-19</strain>
    </source>
</reference>
<keyword evidence="6" id="KW-0812">Transmembrane</keyword>
<keyword evidence="5" id="KW-0349">Heme</keyword>
<dbReference type="EMBL" id="JBANRG010000038">
    <property type="protein sequence ID" value="KAK7448457.1"/>
    <property type="molecule type" value="Genomic_DNA"/>
</dbReference>
<dbReference type="PANTHER" id="PTHR46300">
    <property type="entry name" value="P450, PUTATIVE (EUROFUNG)-RELATED-RELATED"/>
    <property type="match status" value="1"/>
</dbReference>
<evidence type="ECO:0000313" key="15">
    <source>
        <dbReference type="Proteomes" id="UP001498398"/>
    </source>
</evidence>
<evidence type="ECO:0000313" key="14">
    <source>
        <dbReference type="EMBL" id="KAK7448457.1"/>
    </source>
</evidence>
<keyword evidence="9" id="KW-0560">Oxidoreductase</keyword>
<proteinExistence type="inferred from homology"/>
<dbReference type="Proteomes" id="UP001498398">
    <property type="component" value="Unassembled WGS sequence"/>
</dbReference>
<comment type="pathway">
    <text evidence="3">Secondary metabolite biosynthesis.</text>
</comment>
<evidence type="ECO:0000256" key="12">
    <source>
        <dbReference type="ARBA" id="ARBA00023136"/>
    </source>
</evidence>
<name>A0ABR1J2C5_9AGAR</name>
<comment type="subcellular location">
    <subcellularLocation>
        <location evidence="2">Membrane</location>
        <topology evidence="2">Single-pass membrane protein</topology>
    </subcellularLocation>
</comment>
<organism evidence="14 15">
    <name type="scientific">Marasmiellus scandens</name>
    <dbReference type="NCBI Taxonomy" id="2682957"/>
    <lineage>
        <taxon>Eukaryota</taxon>
        <taxon>Fungi</taxon>
        <taxon>Dikarya</taxon>
        <taxon>Basidiomycota</taxon>
        <taxon>Agaricomycotina</taxon>
        <taxon>Agaricomycetes</taxon>
        <taxon>Agaricomycetidae</taxon>
        <taxon>Agaricales</taxon>
        <taxon>Marasmiineae</taxon>
        <taxon>Omphalotaceae</taxon>
        <taxon>Marasmiellus</taxon>
    </lineage>
</organism>
<keyword evidence="11" id="KW-0503">Monooxygenase</keyword>
<dbReference type="PRINTS" id="PR00463">
    <property type="entry name" value="EP450I"/>
</dbReference>
<dbReference type="InterPro" id="IPR001128">
    <property type="entry name" value="Cyt_P450"/>
</dbReference>
<evidence type="ECO:0000256" key="3">
    <source>
        <dbReference type="ARBA" id="ARBA00005179"/>
    </source>
</evidence>
<keyword evidence="12" id="KW-0472">Membrane</keyword>
<gene>
    <name evidence="14" type="primary">Cyp2ab1_6</name>
    <name evidence="14" type="ORF">VKT23_013719</name>
</gene>
<evidence type="ECO:0000256" key="6">
    <source>
        <dbReference type="ARBA" id="ARBA00022692"/>
    </source>
</evidence>
<evidence type="ECO:0000256" key="2">
    <source>
        <dbReference type="ARBA" id="ARBA00004167"/>
    </source>
</evidence>
<dbReference type="Pfam" id="PF00067">
    <property type="entry name" value="p450"/>
    <property type="match status" value="1"/>
</dbReference>
<dbReference type="PANTHER" id="PTHR46300:SF2">
    <property type="entry name" value="CYTOCHROME P450 MONOOXYGENASE ALNH-RELATED"/>
    <property type="match status" value="1"/>
</dbReference>
<dbReference type="InterPro" id="IPR050364">
    <property type="entry name" value="Cytochrome_P450_fung"/>
</dbReference>
<evidence type="ECO:0000256" key="8">
    <source>
        <dbReference type="ARBA" id="ARBA00022989"/>
    </source>
</evidence>
<dbReference type="InterPro" id="IPR002401">
    <property type="entry name" value="Cyt_P450_E_grp-I"/>
</dbReference>
<keyword evidence="13" id="KW-0325">Glycoprotein</keyword>
<dbReference type="Gene3D" id="1.10.630.10">
    <property type="entry name" value="Cytochrome P450"/>
    <property type="match status" value="1"/>
</dbReference>
<evidence type="ECO:0000256" key="4">
    <source>
        <dbReference type="ARBA" id="ARBA00010617"/>
    </source>
</evidence>